<dbReference type="AlphaFoldDB" id="A0A1W6BUY3"/>
<keyword evidence="3" id="KW-1133">Transmembrane helix</keyword>
<name>A0A1W6BUY3_9BACT</name>
<feature type="transmembrane region" description="Helical" evidence="3">
    <location>
        <begin position="97"/>
        <end position="119"/>
    </location>
</feature>
<dbReference type="InterPro" id="IPR010982">
    <property type="entry name" value="Lambda_DNA-bd_dom_sf"/>
</dbReference>
<sequence>MLNWKKLQDLNLKEVSIKTQIEVKFLEALVEKDFETLRRFNVKGFIKILNREYELDFGDFLEEYENYLNENNIQVLVKSKNNTITPKLDSYYPQKKFSFLPIIIIVVFIAIIAAGVYYFDSIKDFFNNEENNASVNSVTNMVNEAEFNLKNLKNDVLIVENEENTSPNTDEENIDEKNADETSADANTTQNDTENNTTSEMKIDEENQNLENITQNTEIAEENLSSAQKQVEFKANMKIWVGLIDLDTYRKTTSVEEGDFNISLDKDRLILTGAAALNVINEEGQEENFPAGTSKRFLIKDGKIKSITLAEFMKLNKGKEW</sequence>
<keyword evidence="1" id="KW-0175">Coiled coil</keyword>
<dbReference type="OrthoDB" id="5372824at2"/>
<keyword evidence="3" id="KW-0472">Membrane</keyword>
<evidence type="ECO:0000256" key="1">
    <source>
        <dbReference type="SAM" id="Coils"/>
    </source>
</evidence>
<dbReference type="EMBL" id="CP020867">
    <property type="protein sequence ID" value="ARJ55884.1"/>
    <property type="molecule type" value="Genomic_DNA"/>
</dbReference>
<feature type="compositionally biased region" description="Low complexity" evidence="2">
    <location>
        <begin position="187"/>
        <end position="198"/>
    </location>
</feature>
<dbReference type="eggNOG" id="COG1426">
    <property type="taxonomic scope" value="Bacteria"/>
</dbReference>
<dbReference type="STRING" id="1121267.CCUN_0228"/>
<proteinExistence type="predicted"/>
<dbReference type="PANTHER" id="PTHR34475">
    <property type="match status" value="1"/>
</dbReference>
<dbReference type="PANTHER" id="PTHR34475:SF1">
    <property type="entry name" value="CYTOSKELETON PROTEIN RODZ"/>
    <property type="match status" value="1"/>
</dbReference>
<dbReference type="Gene3D" id="1.10.260.40">
    <property type="entry name" value="lambda repressor-like DNA-binding domains"/>
    <property type="match status" value="1"/>
</dbReference>
<keyword evidence="3" id="KW-0812">Transmembrane</keyword>
<protein>
    <submittedName>
        <fullName evidence="4">Uncharacterized protein</fullName>
    </submittedName>
</protein>
<dbReference type="Proteomes" id="UP000192902">
    <property type="component" value="Chromosome"/>
</dbReference>
<dbReference type="KEGG" id="ccun:CCUN_0228"/>
<accession>A0A1W6BUY3</accession>
<reference evidence="4 5" key="1">
    <citation type="submission" date="2017-04" db="EMBL/GenBank/DDBJ databases">
        <title>Complete genome sequence of the Campylobacter cuniculorum type strain LMG24588.</title>
        <authorList>
            <person name="Miller W.G."/>
            <person name="Yee E."/>
            <person name="Revez J."/>
            <person name="Bono J.L."/>
            <person name="Rossi M."/>
        </authorList>
    </citation>
    <scope>NUCLEOTIDE SEQUENCE [LARGE SCALE GENOMIC DNA]</scope>
    <source>
        <strain evidence="4 5">LMG 24588</strain>
    </source>
</reference>
<evidence type="ECO:0000313" key="5">
    <source>
        <dbReference type="Proteomes" id="UP000192902"/>
    </source>
</evidence>
<evidence type="ECO:0000256" key="2">
    <source>
        <dbReference type="SAM" id="MobiDB-lite"/>
    </source>
</evidence>
<feature type="coiled-coil region" evidence="1">
    <location>
        <begin position="135"/>
        <end position="162"/>
    </location>
</feature>
<gene>
    <name evidence="4" type="ORF">CCUN_0228</name>
</gene>
<dbReference type="RefSeq" id="WP_027305053.1">
    <property type="nucleotide sequence ID" value="NZ_CP020867.1"/>
</dbReference>
<dbReference type="GO" id="GO:0003677">
    <property type="term" value="F:DNA binding"/>
    <property type="evidence" value="ECO:0007669"/>
    <property type="project" value="InterPro"/>
</dbReference>
<organism evidence="4 5">
    <name type="scientific">Campylobacter cuniculorum DSM 23162 = LMG 24588</name>
    <dbReference type="NCBI Taxonomy" id="1121267"/>
    <lineage>
        <taxon>Bacteria</taxon>
        <taxon>Pseudomonadati</taxon>
        <taxon>Campylobacterota</taxon>
        <taxon>Epsilonproteobacteria</taxon>
        <taxon>Campylobacterales</taxon>
        <taxon>Campylobacteraceae</taxon>
        <taxon>Campylobacter</taxon>
    </lineage>
</organism>
<evidence type="ECO:0000256" key="3">
    <source>
        <dbReference type="SAM" id="Phobius"/>
    </source>
</evidence>
<evidence type="ECO:0000313" key="4">
    <source>
        <dbReference type="EMBL" id="ARJ55884.1"/>
    </source>
</evidence>
<feature type="region of interest" description="Disordered" evidence="2">
    <location>
        <begin position="162"/>
        <end position="207"/>
    </location>
</feature>
<dbReference type="InterPro" id="IPR050400">
    <property type="entry name" value="Bact_Cytoskel_RodZ"/>
</dbReference>